<dbReference type="Gene3D" id="2.40.50.140">
    <property type="entry name" value="Nucleic acid-binding proteins"/>
    <property type="match status" value="1"/>
</dbReference>
<organism evidence="6 7">
    <name type="scientific">Micromonas commoda (strain RCC299 / NOUM17 / CCMP2709)</name>
    <name type="common">Picoplanktonic green alga</name>
    <dbReference type="NCBI Taxonomy" id="296587"/>
    <lineage>
        <taxon>Eukaryota</taxon>
        <taxon>Viridiplantae</taxon>
        <taxon>Chlorophyta</taxon>
        <taxon>Mamiellophyceae</taxon>
        <taxon>Mamiellales</taxon>
        <taxon>Mamiellaceae</taxon>
        <taxon>Micromonas</taxon>
    </lineage>
</organism>
<dbReference type="EMBL" id="CP001329">
    <property type="protein sequence ID" value="ACO65618.1"/>
    <property type="molecule type" value="Genomic_DNA"/>
</dbReference>
<dbReference type="NCBIfam" id="TIGR00157">
    <property type="entry name" value="ribosome small subunit-dependent GTPase A"/>
    <property type="match status" value="1"/>
</dbReference>
<dbReference type="KEGG" id="mis:MICPUN_68582"/>
<evidence type="ECO:0000259" key="4">
    <source>
        <dbReference type="PROSITE" id="PS50936"/>
    </source>
</evidence>
<keyword evidence="7" id="KW-1185">Reference proteome</keyword>
<proteinExistence type="inferred from homology"/>
<dbReference type="InterPro" id="IPR012340">
    <property type="entry name" value="NA-bd_OB-fold"/>
</dbReference>
<dbReference type="InParanoid" id="C1ECP9"/>
<evidence type="ECO:0000256" key="3">
    <source>
        <dbReference type="SAM" id="MobiDB-lite"/>
    </source>
</evidence>
<dbReference type="InterPro" id="IPR027417">
    <property type="entry name" value="P-loop_NTPase"/>
</dbReference>
<dbReference type="CDD" id="cd01854">
    <property type="entry name" value="YjeQ_EngC"/>
    <property type="match status" value="1"/>
</dbReference>
<evidence type="ECO:0000313" key="6">
    <source>
        <dbReference type="EMBL" id="ACO65618.1"/>
    </source>
</evidence>
<dbReference type="Gene3D" id="1.10.40.50">
    <property type="entry name" value="Probable gtpase engc, domain 3"/>
    <property type="match status" value="1"/>
</dbReference>
<dbReference type="GO" id="GO:0005525">
    <property type="term" value="F:GTP binding"/>
    <property type="evidence" value="ECO:0007669"/>
    <property type="project" value="UniProtKB-KW"/>
</dbReference>
<dbReference type="PROSITE" id="PS51721">
    <property type="entry name" value="G_CP"/>
    <property type="match status" value="1"/>
</dbReference>
<dbReference type="RefSeq" id="XP_002504360.1">
    <property type="nucleotide sequence ID" value="XM_002504314.1"/>
</dbReference>
<dbReference type="Gene3D" id="3.40.50.300">
    <property type="entry name" value="P-loop containing nucleotide triphosphate hydrolases"/>
    <property type="match status" value="1"/>
</dbReference>
<dbReference type="Proteomes" id="UP000002009">
    <property type="component" value="Chromosome 9"/>
</dbReference>
<dbReference type="GeneID" id="8246225"/>
<gene>
    <name evidence="6" type="ORF">MICPUN_68582</name>
</gene>
<feature type="compositionally biased region" description="Basic and acidic residues" evidence="3">
    <location>
        <begin position="327"/>
        <end position="339"/>
    </location>
</feature>
<dbReference type="PANTHER" id="PTHR32120:SF11">
    <property type="entry name" value="SMALL RIBOSOMAL SUBUNIT BIOGENESIS GTPASE RSGA 1, MITOCHONDRIAL-RELATED"/>
    <property type="match status" value="1"/>
</dbReference>
<protein>
    <recommendedName>
        <fullName evidence="8">EngC GTPase domain-containing protein</fullName>
    </recommendedName>
</protein>
<dbReference type="GO" id="GO:0003924">
    <property type="term" value="F:GTPase activity"/>
    <property type="evidence" value="ECO:0007669"/>
    <property type="project" value="InterPro"/>
</dbReference>
<feature type="non-terminal residue" evidence="6">
    <location>
        <position position="347"/>
    </location>
</feature>
<keyword evidence="2" id="KW-0342">GTP-binding</keyword>
<evidence type="ECO:0000313" key="7">
    <source>
        <dbReference type="Proteomes" id="UP000002009"/>
    </source>
</evidence>
<dbReference type="FunCoup" id="C1ECP9">
    <property type="interactions" value="222"/>
</dbReference>
<dbReference type="HAMAP" id="MF_01820">
    <property type="entry name" value="GTPase_RsgA"/>
    <property type="match status" value="1"/>
</dbReference>
<feature type="domain" description="CP-type G" evidence="5">
    <location>
        <begin position="79"/>
        <end position="257"/>
    </location>
</feature>
<evidence type="ECO:0000256" key="1">
    <source>
        <dbReference type="ARBA" id="ARBA00022741"/>
    </source>
</evidence>
<evidence type="ECO:0000259" key="5">
    <source>
        <dbReference type="PROSITE" id="PS51721"/>
    </source>
</evidence>
<keyword evidence="1" id="KW-0547">Nucleotide-binding</keyword>
<dbReference type="InterPro" id="IPR004881">
    <property type="entry name" value="Ribosome_biogen_GTPase_RsgA"/>
</dbReference>
<feature type="domain" description="EngC GTPase" evidence="4">
    <location>
        <begin position="88"/>
        <end position="255"/>
    </location>
</feature>
<reference evidence="6 7" key="1">
    <citation type="journal article" date="2009" name="Science">
        <title>Green evolution and dynamic adaptations revealed by genomes of the marine picoeukaryotes Micromonas.</title>
        <authorList>
            <person name="Worden A.Z."/>
            <person name="Lee J.H."/>
            <person name="Mock T."/>
            <person name="Rouze P."/>
            <person name="Simmons M.P."/>
            <person name="Aerts A.L."/>
            <person name="Allen A.E."/>
            <person name="Cuvelier M.L."/>
            <person name="Derelle E."/>
            <person name="Everett M.V."/>
            <person name="Foulon E."/>
            <person name="Grimwood J."/>
            <person name="Gundlach H."/>
            <person name="Henrissat B."/>
            <person name="Napoli C."/>
            <person name="McDonald S.M."/>
            <person name="Parker M.S."/>
            <person name="Rombauts S."/>
            <person name="Salamov A."/>
            <person name="Von Dassow P."/>
            <person name="Badger J.H."/>
            <person name="Coutinho P.M."/>
            <person name="Demir E."/>
            <person name="Dubchak I."/>
            <person name="Gentemann C."/>
            <person name="Eikrem W."/>
            <person name="Gready J.E."/>
            <person name="John U."/>
            <person name="Lanier W."/>
            <person name="Lindquist E.A."/>
            <person name="Lucas S."/>
            <person name="Mayer K.F."/>
            <person name="Moreau H."/>
            <person name="Not F."/>
            <person name="Otillar R."/>
            <person name="Panaud O."/>
            <person name="Pangilinan J."/>
            <person name="Paulsen I."/>
            <person name="Piegu B."/>
            <person name="Poliakov A."/>
            <person name="Robbens S."/>
            <person name="Schmutz J."/>
            <person name="Toulza E."/>
            <person name="Wyss T."/>
            <person name="Zelensky A."/>
            <person name="Zhou K."/>
            <person name="Armbrust E.V."/>
            <person name="Bhattacharya D."/>
            <person name="Goodenough U.W."/>
            <person name="Van de Peer Y."/>
            <person name="Grigoriev I.V."/>
        </authorList>
    </citation>
    <scope>NUCLEOTIDE SEQUENCE [LARGE SCALE GENOMIC DNA]</scope>
    <source>
        <strain evidence="7">RCC299 / NOUM17</strain>
    </source>
</reference>
<dbReference type="SUPFAM" id="SSF50249">
    <property type="entry name" value="Nucleic acid-binding proteins"/>
    <property type="match status" value="1"/>
</dbReference>
<dbReference type="PANTHER" id="PTHR32120">
    <property type="entry name" value="SMALL RIBOSOMAL SUBUNIT BIOGENESIS GTPASE RSGA"/>
    <property type="match status" value="1"/>
</dbReference>
<feature type="region of interest" description="Disordered" evidence="3">
    <location>
        <begin position="327"/>
        <end position="347"/>
    </location>
</feature>
<dbReference type="InterPro" id="IPR030378">
    <property type="entry name" value="G_CP_dom"/>
</dbReference>
<evidence type="ECO:0000256" key="2">
    <source>
        <dbReference type="ARBA" id="ARBA00023134"/>
    </source>
</evidence>
<dbReference type="OMA" id="PGFNKHK"/>
<dbReference type="AlphaFoldDB" id="C1ECP9"/>
<dbReference type="InterPro" id="IPR010914">
    <property type="entry name" value="RsgA_GTPase_dom"/>
</dbReference>
<feature type="non-terminal residue" evidence="6">
    <location>
        <position position="1"/>
    </location>
</feature>
<sequence length="347" mass="37768">ARGYGTVVTSQANFLRVVTDDVAKLQERLGDEGPYELLCVVRALLKKIKQRVLVGDAVDVLGIDWVDQRAMVETVHARRSELVDPPVANVDHALLVFALERPPLEAKQLTRFLVSMEATGVPFTLVLNKSDLCSEEQKADWAARLEQWGYVPRFVSVATGEGEDGFGSLSGPDPGPRSVTVLAGPSGVGKSSLINRLRAGGGGGGARGSISLDGLELQSVKAVSSKLGRGRHTTRHVTLLPLRSGGLLADTPGFGYPSLNTLTTATLPECFPEIVRAKTQLGACKFSDCTHRDEPGCVVDELMPWEEDRYDFYADMFDEVEQIERVERERGKRVSEQRTKYKSGKGG</sequence>
<dbReference type="OrthoDB" id="442158at2759"/>
<name>C1ECP9_MICCC</name>
<evidence type="ECO:0008006" key="8">
    <source>
        <dbReference type="Google" id="ProtNLM"/>
    </source>
</evidence>
<dbReference type="STRING" id="296587.C1ECP9"/>
<dbReference type="eggNOG" id="ENOG502QRR1">
    <property type="taxonomic scope" value="Eukaryota"/>
</dbReference>
<accession>C1ECP9</accession>
<dbReference type="Pfam" id="PF03193">
    <property type="entry name" value="RsgA_GTPase"/>
    <property type="match status" value="1"/>
</dbReference>
<dbReference type="PROSITE" id="PS50936">
    <property type="entry name" value="ENGC_GTPASE"/>
    <property type="match status" value="1"/>
</dbReference>
<dbReference type="SUPFAM" id="SSF52540">
    <property type="entry name" value="P-loop containing nucleoside triphosphate hydrolases"/>
    <property type="match status" value="1"/>
</dbReference>